<proteinExistence type="predicted"/>
<evidence type="ECO:0000256" key="1">
    <source>
        <dbReference type="SAM" id="MobiDB-lite"/>
    </source>
</evidence>
<gene>
    <name evidence="2" type="ORF">CAUS1442_LOCUS10205</name>
</gene>
<feature type="region of interest" description="Disordered" evidence="1">
    <location>
        <begin position="1"/>
        <end position="20"/>
    </location>
</feature>
<sequence>MLGFYDAPGNRPRQQPKGLPPRLTKELLIENVSQLWKEAETNRAQQCAQEAAQRRTGLPKCPFSWVSGLSQQQNNEKWVLEYFQSRASVWRGWQLEAEGGKTGFVPQKVTDEIVLDFELPQTIRTVTLFWMKSYGPKWQNSHVDVVVDGNAPRALVGYHAKNTSEMYTESVPVHIPANQPFRIQCKLVGGTTFKLMGMAVCS</sequence>
<accession>A0A7R9WYC2</accession>
<evidence type="ECO:0000313" key="2">
    <source>
        <dbReference type="EMBL" id="CAD8338077.1"/>
    </source>
</evidence>
<protein>
    <submittedName>
        <fullName evidence="2">Uncharacterized protein</fullName>
    </submittedName>
</protein>
<dbReference type="AlphaFoldDB" id="A0A7R9WYC2"/>
<reference evidence="2" key="1">
    <citation type="submission" date="2021-01" db="EMBL/GenBank/DDBJ databases">
        <authorList>
            <person name="Corre E."/>
            <person name="Pelletier E."/>
            <person name="Niang G."/>
            <person name="Scheremetjew M."/>
            <person name="Finn R."/>
            <person name="Kale V."/>
            <person name="Holt S."/>
            <person name="Cochrane G."/>
            <person name="Meng A."/>
            <person name="Brown T."/>
            <person name="Cohen L."/>
        </authorList>
    </citation>
    <scope>NUCLEOTIDE SEQUENCE</scope>
    <source>
        <strain evidence="2">CCMP3328</strain>
    </source>
</reference>
<organism evidence="2">
    <name type="scientific">Craspedostauros australis</name>
    <dbReference type="NCBI Taxonomy" id="1486917"/>
    <lineage>
        <taxon>Eukaryota</taxon>
        <taxon>Sar</taxon>
        <taxon>Stramenopiles</taxon>
        <taxon>Ochrophyta</taxon>
        <taxon>Bacillariophyta</taxon>
        <taxon>Bacillariophyceae</taxon>
        <taxon>Bacillariophycidae</taxon>
        <taxon>Naviculales</taxon>
        <taxon>Naviculaceae</taxon>
        <taxon>Craspedostauros</taxon>
    </lineage>
</organism>
<dbReference type="EMBL" id="HBEF01016333">
    <property type="protein sequence ID" value="CAD8338077.1"/>
    <property type="molecule type" value="Transcribed_RNA"/>
</dbReference>
<name>A0A7R9WYC2_9STRA</name>